<dbReference type="SUPFAM" id="SSF55961">
    <property type="entry name" value="Bet v1-like"/>
    <property type="match status" value="1"/>
</dbReference>
<proteinExistence type="predicted"/>
<dbReference type="PANTHER" id="PTHR34060">
    <property type="entry name" value="POLYKETIDE CYCLASE / DEHYDRASE AND LIPID TRANSPORT PROTEIN"/>
    <property type="match status" value="1"/>
</dbReference>
<reference evidence="2" key="1">
    <citation type="submission" date="2019-12" db="EMBL/GenBank/DDBJ databases">
        <title>High-Quality draft genome sequences of three cyanobacteria isolated from the limestone walls of the Old Cathedral of Coimbra.</title>
        <authorList>
            <person name="Tiago I."/>
            <person name="Soares F."/>
            <person name="Portugal A."/>
        </authorList>
    </citation>
    <scope>NUCLEOTIDE SEQUENCE [LARGE SCALE GENOMIC DNA]</scope>
    <source>
        <strain evidence="2">C</strain>
    </source>
</reference>
<dbReference type="Pfam" id="PF03364">
    <property type="entry name" value="Polyketide_cyc"/>
    <property type="match status" value="1"/>
</dbReference>
<dbReference type="InterPro" id="IPR023393">
    <property type="entry name" value="START-like_dom_sf"/>
</dbReference>
<dbReference type="PANTHER" id="PTHR34060:SF1">
    <property type="entry name" value="POLYKETIDE CYCLASE _ DEHYDRASE AND LIPID TRANSPORT PROTEIN"/>
    <property type="match status" value="1"/>
</dbReference>
<keyword evidence="3" id="KW-1185">Reference proteome</keyword>
<name>A0A8K1ZW41_9CYAN</name>
<dbReference type="Gene3D" id="3.30.530.20">
    <property type="match status" value="1"/>
</dbReference>
<evidence type="ECO:0000313" key="2">
    <source>
        <dbReference type="EMBL" id="NCJ06315.1"/>
    </source>
</evidence>
<organism evidence="2 3">
    <name type="scientific">Petrachloros mirabilis ULC683</name>
    <dbReference type="NCBI Taxonomy" id="2781853"/>
    <lineage>
        <taxon>Bacteria</taxon>
        <taxon>Bacillati</taxon>
        <taxon>Cyanobacteriota</taxon>
        <taxon>Cyanophyceae</taxon>
        <taxon>Synechococcales</taxon>
        <taxon>Petrachlorosaceae</taxon>
        <taxon>Petrachloros</taxon>
        <taxon>Petrachloros mirabilis</taxon>
    </lineage>
</organism>
<feature type="domain" description="Coenzyme Q-binding protein COQ10 START" evidence="1">
    <location>
        <begin position="53"/>
        <end position="181"/>
    </location>
</feature>
<protein>
    <submittedName>
        <fullName evidence="2">Cyclase</fullName>
    </submittedName>
</protein>
<sequence>METAVTQPPPSAPLILSRQDLTALLQGEILVEGRSYQLCGGAAQARMYLPVVRSQVWTHLTNYSRWVQYFPDIVQSDLLERNIQRSPQGHRLYQVARRTFFLFSAQVEVYLRVFETIQQQIQFRFEQGSFKDFAADLTLKAYGKGTVLTYTVRAIPNIPVPGVWVQQAIRQDLPNNMRQMRQVICQTV</sequence>
<gene>
    <name evidence="2" type="ORF">GS597_07275</name>
</gene>
<dbReference type="EMBL" id="WVIC01000011">
    <property type="protein sequence ID" value="NCJ06315.1"/>
    <property type="molecule type" value="Genomic_DNA"/>
</dbReference>
<dbReference type="Proteomes" id="UP000607397">
    <property type="component" value="Unassembled WGS sequence"/>
</dbReference>
<dbReference type="AlphaFoldDB" id="A0A8K1ZW41"/>
<evidence type="ECO:0000259" key="1">
    <source>
        <dbReference type="Pfam" id="PF03364"/>
    </source>
</evidence>
<accession>A0A8K1ZW41</accession>
<comment type="caution">
    <text evidence="2">The sequence shown here is derived from an EMBL/GenBank/DDBJ whole genome shotgun (WGS) entry which is preliminary data.</text>
</comment>
<dbReference type="InterPro" id="IPR005031">
    <property type="entry name" value="COQ10_START"/>
</dbReference>
<evidence type="ECO:0000313" key="3">
    <source>
        <dbReference type="Proteomes" id="UP000607397"/>
    </source>
</evidence>